<sequence>MDKTCKLVLLSCLLLSFLASSSAQICLTQRFPDNRQYDNCNDLPALTCFLHWTYDQAAGTLNVAFRHTGTTDSRWTAWGLNPSGPRMQGTQALVAFVNSTGVAQAFTTSIDSMVPSMQPSPLSFQVPTISARFDNNEMTIFAVMRISDSWSSTSQVWQEGPVNNGQLGIHSLSGANVRSAGTVNFLTGQSGGSSGGSRTRRRNVHGVLNTVSWGILMPLGAITARYMKVFKSADPAWFYLHVACQTSAYAVGVAGWATGIKLGSDSPGITHNPHRNIGIALFCLGTLQVFALLLRPNKDHKYRLYWNIYHHSVGYTVIILSIINIFEGFDILNPDDHWERIYIGILIFLGIVATLLEAFTWYVVLMRKKKGSDKHSHSINGANGVRGQEV</sequence>
<evidence type="ECO:0000256" key="13">
    <source>
        <dbReference type="SAM" id="Phobius"/>
    </source>
</evidence>
<dbReference type="PANTHER" id="PTHR23130:SF203">
    <property type="entry name" value="CYTOCHROME B561 AND DOMON DOMAIN-CONTAINING PROTEIN"/>
    <property type="match status" value="1"/>
</dbReference>
<dbReference type="Pfam" id="PF03188">
    <property type="entry name" value="Cytochrom_B561"/>
    <property type="match status" value="1"/>
</dbReference>
<dbReference type="SMART" id="SM00665">
    <property type="entry name" value="B561"/>
    <property type="match status" value="1"/>
</dbReference>
<keyword evidence="6 14" id="KW-0732">Signal</keyword>
<dbReference type="CDD" id="cd08760">
    <property type="entry name" value="Cyt_b561_FRRS1_like"/>
    <property type="match status" value="1"/>
</dbReference>
<feature type="binding site" description="axial binding residue" evidence="12">
    <location>
        <position position="241"/>
    </location>
    <ligand>
        <name>heme b</name>
        <dbReference type="ChEBI" id="CHEBI:60344"/>
        <label>1</label>
    </ligand>
    <ligandPart>
        <name>Fe</name>
        <dbReference type="ChEBI" id="CHEBI:18248"/>
    </ligandPart>
</feature>
<evidence type="ECO:0000256" key="14">
    <source>
        <dbReference type="SAM" id="SignalP"/>
    </source>
</evidence>
<dbReference type="Gene3D" id="1.20.120.1770">
    <property type="match status" value="1"/>
</dbReference>
<dbReference type="AlphaFoldDB" id="A0A6A3BUF0"/>
<accession>A0A6A3BUF0</accession>
<keyword evidence="4 13" id="KW-0812">Transmembrane</keyword>
<comment type="subcellular location">
    <subcellularLocation>
        <location evidence="1">Membrane</location>
        <topology evidence="1">Multi-pass membrane protein</topology>
    </subcellularLocation>
</comment>
<evidence type="ECO:0000256" key="6">
    <source>
        <dbReference type="ARBA" id="ARBA00022729"/>
    </source>
</evidence>
<keyword evidence="2 11" id="KW-0813">Transport</keyword>
<feature type="domain" description="DOMON" evidence="15">
    <location>
        <begin position="46"/>
        <end position="160"/>
    </location>
</feature>
<dbReference type="EMBL" id="VEPZ02000749">
    <property type="protein sequence ID" value="KAE8720284.1"/>
    <property type="molecule type" value="Genomic_DNA"/>
</dbReference>
<dbReference type="Pfam" id="PF04526">
    <property type="entry name" value="DUF568"/>
    <property type="match status" value="1"/>
</dbReference>
<feature type="binding site" description="axial binding residue" evidence="12">
    <location>
        <position position="310"/>
    </location>
    <ligand>
        <name>heme b</name>
        <dbReference type="ChEBI" id="CHEBI:60344"/>
        <label>1</label>
    </ligand>
    <ligandPart>
        <name>Fe</name>
        <dbReference type="ChEBI" id="CHEBI:18248"/>
    </ligandPart>
</feature>
<feature type="signal peptide" evidence="14">
    <location>
        <begin position="1"/>
        <end position="23"/>
    </location>
</feature>
<feature type="transmembrane region" description="Helical" evidence="13">
    <location>
        <begin position="341"/>
        <end position="365"/>
    </location>
</feature>
<evidence type="ECO:0000256" key="5">
    <source>
        <dbReference type="ARBA" id="ARBA00022723"/>
    </source>
</evidence>
<keyword evidence="7 11" id="KW-0249">Electron transport</keyword>
<evidence type="ECO:0000256" key="7">
    <source>
        <dbReference type="ARBA" id="ARBA00022982"/>
    </source>
</evidence>
<dbReference type="GO" id="GO:0016020">
    <property type="term" value="C:membrane"/>
    <property type="evidence" value="ECO:0007669"/>
    <property type="project" value="UniProtKB-SubCell"/>
</dbReference>
<dbReference type="InterPro" id="IPR005018">
    <property type="entry name" value="DOMON_domain"/>
</dbReference>
<protein>
    <recommendedName>
        <fullName evidence="11">Cytochrome b561 and DOMON domain-containing protein</fullName>
    </recommendedName>
</protein>
<dbReference type="InterPro" id="IPR045265">
    <property type="entry name" value="AIR12_DOMON"/>
</dbReference>
<evidence type="ECO:0000259" key="15">
    <source>
        <dbReference type="PROSITE" id="PS50836"/>
    </source>
</evidence>
<evidence type="ECO:0000256" key="9">
    <source>
        <dbReference type="ARBA" id="ARBA00023136"/>
    </source>
</evidence>
<dbReference type="PROSITE" id="PS50836">
    <property type="entry name" value="DOMON"/>
    <property type="match status" value="1"/>
</dbReference>
<comment type="caution">
    <text evidence="17">The sequence shown here is derived from an EMBL/GenBank/DDBJ whole genome shotgun (WGS) entry which is preliminary data.</text>
</comment>
<evidence type="ECO:0000313" key="17">
    <source>
        <dbReference type="EMBL" id="KAE8720284.1"/>
    </source>
</evidence>
<keyword evidence="9 11" id="KW-0472">Membrane</keyword>
<dbReference type="PIRSF" id="PIRSF037471">
    <property type="entry name" value="UCP037471"/>
    <property type="match status" value="1"/>
</dbReference>
<reference evidence="17" key="1">
    <citation type="submission" date="2019-09" db="EMBL/GenBank/DDBJ databases">
        <title>Draft genome information of white flower Hibiscus syriacus.</title>
        <authorList>
            <person name="Kim Y.-M."/>
        </authorList>
    </citation>
    <scope>NUCLEOTIDE SEQUENCE [LARGE SCALE GENOMIC DNA]</scope>
    <source>
        <strain evidence="17">YM2019G1</strain>
        <tissue evidence="17">Leaf</tissue>
    </source>
</reference>
<comment type="function">
    <text evidence="10">May act as a catecholamine-responsive trans-membrane electron transporter.</text>
</comment>
<gene>
    <name evidence="17" type="ORF">F3Y22_tig00020837pilonHSYRG00021</name>
</gene>
<organism evidence="17">
    <name type="scientific">Hibiscus syriacus</name>
    <name type="common">Rose of Sharon</name>
    <dbReference type="NCBI Taxonomy" id="106335"/>
    <lineage>
        <taxon>Eukaryota</taxon>
        <taxon>Viridiplantae</taxon>
        <taxon>Streptophyta</taxon>
        <taxon>Embryophyta</taxon>
        <taxon>Tracheophyta</taxon>
        <taxon>Spermatophyta</taxon>
        <taxon>Magnoliopsida</taxon>
        <taxon>eudicotyledons</taxon>
        <taxon>Gunneridae</taxon>
        <taxon>Pentapetalae</taxon>
        <taxon>rosids</taxon>
        <taxon>malvids</taxon>
        <taxon>Malvales</taxon>
        <taxon>Malvaceae</taxon>
        <taxon>Malvoideae</taxon>
        <taxon>Hibiscus</taxon>
    </lineage>
</organism>
<evidence type="ECO:0000256" key="1">
    <source>
        <dbReference type="ARBA" id="ARBA00004141"/>
    </source>
</evidence>
<name>A0A6A3BUF0_HIBSY</name>
<feature type="transmembrane region" description="Helical" evidence="13">
    <location>
        <begin position="236"/>
        <end position="257"/>
    </location>
</feature>
<evidence type="ECO:0000256" key="11">
    <source>
        <dbReference type="PIRNR" id="PIRNR037471"/>
    </source>
</evidence>
<evidence type="ECO:0000256" key="2">
    <source>
        <dbReference type="ARBA" id="ARBA00022448"/>
    </source>
</evidence>
<dbReference type="InterPro" id="IPR006593">
    <property type="entry name" value="Cyt_b561/ferric_Rdtase_TM"/>
</dbReference>
<dbReference type="GO" id="GO:0046872">
    <property type="term" value="F:metal ion binding"/>
    <property type="evidence" value="ECO:0007669"/>
    <property type="project" value="UniProtKB-KW"/>
</dbReference>
<dbReference type="PROSITE" id="PS50939">
    <property type="entry name" value="CYTOCHROME_B561"/>
    <property type="match status" value="1"/>
</dbReference>
<feature type="binding site" description="axial binding residue" evidence="12">
    <location>
        <position position="205"/>
    </location>
    <ligand>
        <name>heme b</name>
        <dbReference type="ChEBI" id="CHEBI:60344"/>
        <label>1</label>
    </ligand>
    <ligandPart>
        <name>Fe</name>
        <dbReference type="ChEBI" id="CHEBI:18248"/>
    </ligandPart>
</feature>
<comment type="cofactor">
    <cofactor evidence="11">
        <name>heme b</name>
        <dbReference type="ChEBI" id="CHEBI:60344"/>
    </cofactor>
    <text evidence="11">Binds 2 heme b groups non-covalently.</text>
</comment>
<feature type="binding site" description="axial binding residue" evidence="12">
    <location>
        <position position="274"/>
    </location>
    <ligand>
        <name>heme b</name>
        <dbReference type="ChEBI" id="CHEBI:60344"/>
        <label>1</label>
    </ligand>
    <ligandPart>
        <name>Fe</name>
        <dbReference type="ChEBI" id="CHEBI:18248"/>
    </ligandPart>
</feature>
<dbReference type="OrthoDB" id="2419613at2759"/>
<feature type="transmembrane region" description="Helical" evidence="13">
    <location>
        <begin position="206"/>
        <end position="224"/>
    </location>
</feature>
<dbReference type="PANTHER" id="PTHR23130">
    <property type="entry name" value="CYTOCHROME B561 AND DOMON DOMAIN-CONTAINING PROTEIN"/>
    <property type="match status" value="1"/>
</dbReference>
<dbReference type="FunFam" id="1.20.120.1770:FF:000007">
    <property type="entry name" value="Cytochrome b561 and DOMON domain-containing protein"/>
    <property type="match status" value="1"/>
</dbReference>
<evidence type="ECO:0000256" key="3">
    <source>
        <dbReference type="ARBA" id="ARBA00022617"/>
    </source>
</evidence>
<evidence type="ECO:0000256" key="8">
    <source>
        <dbReference type="ARBA" id="ARBA00022989"/>
    </source>
</evidence>
<evidence type="ECO:0000256" key="10">
    <source>
        <dbReference type="ARBA" id="ARBA00053871"/>
    </source>
</evidence>
<keyword evidence="3" id="KW-0349">Heme</keyword>
<feature type="domain" description="Cytochrome b561" evidence="16">
    <location>
        <begin position="166"/>
        <end position="365"/>
    </location>
</feature>
<dbReference type="CDD" id="cd09629">
    <property type="entry name" value="DOMON_CIL1_like"/>
    <property type="match status" value="1"/>
</dbReference>
<evidence type="ECO:0000256" key="4">
    <source>
        <dbReference type="ARBA" id="ARBA00022692"/>
    </source>
</evidence>
<keyword evidence="5 12" id="KW-0479">Metal-binding</keyword>
<evidence type="ECO:0000259" key="16">
    <source>
        <dbReference type="PROSITE" id="PS50939"/>
    </source>
</evidence>
<keyword evidence="8 13" id="KW-1133">Transmembrane helix</keyword>
<evidence type="ECO:0000256" key="12">
    <source>
        <dbReference type="PIRSR" id="PIRSR037471-1"/>
    </source>
</evidence>
<dbReference type="InterPro" id="IPR017214">
    <property type="entry name" value="UCP037471"/>
</dbReference>
<feature type="transmembrane region" description="Helical" evidence="13">
    <location>
        <begin position="306"/>
        <end position="326"/>
    </location>
</feature>
<feature type="transmembrane region" description="Helical" evidence="13">
    <location>
        <begin position="277"/>
        <end position="294"/>
    </location>
</feature>
<feature type="chain" id="PRO_5025475590" description="Cytochrome b561 and DOMON domain-containing protein" evidence="14">
    <location>
        <begin position="24"/>
        <end position="390"/>
    </location>
</feature>
<keyword evidence="12" id="KW-0408">Iron</keyword>
<proteinExistence type="predicted"/>